<keyword evidence="4" id="KW-0813">Transport</keyword>
<feature type="transmembrane region" description="Helical" evidence="14">
    <location>
        <begin position="328"/>
        <end position="346"/>
    </location>
</feature>
<dbReference type="InterPro" id="IPR039261">
    <property type="entry name" value="FNR_nucleotide-bd"/>
</dbReference>
<dbReference type="SUPFAM" id="SSF63380">
    <property type="entry name" value="Riboflavin synthase domain-like"/>
    <property type="match status" value="1"/>
</dbReference>
<dbReference type="OrthoDB" id="17725at2759"/>
<dbReference type="EMBL" id="JACAZF010000005">
    <property type="protein sequence ID" value="KAF7303754.1"/>
    <property type="molecule type" value="Genomic_DNA"/>
</dbReference>
<dbReference type="InterPro" id="IPR017938">
    <property type="entry name" value="Riboflavin_synthase-like_b-brl"/>
</dbReference>
<feature type="transmembrane region" description="Helical" evidence="14">
    <location>
        <begin position="582"/>
        <end position="601"/>
    </location>
</feature>
<feature type="transmembrane region" description="Helical" evidence="14">
    <location>
        <begin position="519"/>
        <end position="539"/>
    </location>
</feature>
<evidence type="ECO:0000256" key="5">
    <source>
        <dbReference type="ARBA" id="ARBA00022475"/>
    </source>
</evidence>
<dbReference type="CDD" id="cd06186">
    <property type="entry name" value="NOX_Duox_like_FAD_NADP"/>
    <property type="match status" value="1"/>
</dbReference>
<evidence type="ECO:0000256" key="4">
    <source>
        <dbReference type="ARBA" id="ARBA00022448"/>
    </source>
</evidence>
<evidence type="ECO:0000259" key="15">
    <source>
        <dbReference type="PROSITE" id="PS51384"/>
    </source>
</evidence>
<keyword evidence="7" id="KW-0249">Electron transport</keyword>
<dbReference type="AlphaFoldDB" id="A0A8H6SQV6"/>
<feature type="transmembrane region" description="Helical" evidence="14">
    <location>
        <begin position="448"/>
        <end position="467"/>
    </location>
</feature>
<dbReference type="InterPro" id="IPR023214">
    <property type="entry name" value="HAD_sf"/>
</dbReference>
<dbReference type="GO" id="GO:0006826">
    <property type="term" value="P:iron ion transport"/>
    <property type="evidence" value="ECO:0007669"/>
    <property type="project" value="UniProtKB-ARBA"/>
</dbReference>
<dbReference type="Gene3D" id="1.10.150.750">
    <property type="match status" value="1"/>
</dbReference>
<keyword evidence="17" id="KW-1185">Reference proteome</keyword>
<dbReference type="Gene3D" id="3.40.50.1000">
    <property type="entry name" value="HAD superfamily/HAD-like"/>
    <property type="match status" value="1"/>
</dbReference>
<sequence>MSDNLLSFKAIIFDCYGTLCDWESGIYNALQPLLARYPDSAGKWTRKEALLAFTEIEKDLQAKDPTVLYRDLLANAYTALNHKLAQSESTIDIERESAAFGASIKDWAIFQDTYAALRVLQKHYKLVILSNVDYTSFAHTHTKLSGAPESELAAYTRPSGSSQWLPHGSNSPFSLILTAQDTGAYKPDPKGMRSALEIIQREFGVEPAEVLVVAQSLYHDINPSSELGITGIWIDRAGAVMGLESIDETPKWRWSFKTLGEIADKIEVQALATPLVRSLHPQAAHALSLPPPCPYMSSSRKPTATTTPSPSFTAAAITGAPHANALAFVYHIDIFLLALAATLVFYRSPRAFARLWRLSEWSNGHLLRYRQPRTPPSIVVSRGSLRRNNHPTTKELDSELSHSHVRHAHRVNSRGGSVQVAYPPHVASTMTLLRPLISPLSTRISPGFTFAQVLVLLVYMSVLIYPLSVATPGPFVDLDRTAWIATSQLPVVILFASKNNVLGMLLGESYESLNFLHRFAARAFVLCCNAHGLGYIFQWCQEGVFKTKIRIFAQTHGLLALTAVNMLFFFSTSFFRAKYYRLFVNTHLLGLATLLPGLWFHKTRLRPFIYVALGFYALDHALRLLKTRTHIATLRPLADMGVTRIEIPQITAGWRAGQHVRIRVLTGALGVFGWAESHPFTIASMSGAQEGLVLMAKKSGDWTTKLFDFAKSGGFTAAGVGRNVRVVVEGPYGGPGHAMFNSYSSAVFIVGGSGISFALSAIEELVDQDLRGQCRVKVIELIWTLQDPAALLPLYTHFNTLIERSVFTRIRISVFYTRAPIGKFPFAESAFPTTNLTLSPGRPRFLTMLENSIGRTVKLGAAGGKDEERLTGILVAVCGPTSLADSVVEAVGKLEPLRKDQVGGVEVHEEVFGF</sequence>
<dbReference type="PROSITE" id="PS51384">
    <property type="entry name" value="FAD_FR"/>
    <property type="match status" value="1"/>
</dbReference>
<evidence type="ECO:0000256" key="10">
    <source>
        <dbReference type="ARBA" id="ARBA00023065"/>
    </source>
</evidence>
<evidence type="ECO:0000256" key="12">
    <source>
        <dbReference type="ARBA" id="ARBA00023180"/>
    </source>
</evidence>
<comment type="catalytic activity">
    <reaction evidence="13">
        <text>2 a Fe(II)-siderophore + NADP(+) + H(+) = 2 a Fe(III)-siderophore + NADPH</text>
        <dbReference type="Rhea" id="RHEA:28795"/>
        <dbReference type="Rhea" id="RHEA-COMP:11342"/>
        <dbReference type="Rhea" id="RHEA-COMP:11344"/>
        <dbReference type="ChEBI" id="CHEBI:15378"/>
        <dbReference type="ChEBI" id="CHEBI:29033"/>
        <dbReference type="ChEBI" id="CHEBI:29034"/>
        <dbReference type="ChEBI" id="CHEBI:57783"/>
        <dbReference type="ChEBI" id="CHEBI:58349"/>
        <dbReference type="EC" id="1.16.1.9"/>
    </reaction>
</comment>
<dbReference type="SUPFAM" id="SSF52343">
    <property type="entry name" value="Ferredoxin reductase-like, C-terminal NADP-linked domain"/>
    <property type="match status" value="1"/>
</dbReference>
<evidence type="ECO:0000256" key="2">
    <source>
        <dbReference type="ARBA" id="ARBA00006278"/>
    </source>
</evidence>
<dbReference type="SFLD" id="SFLDS00003">
    <property type="entry name" value="Haloacid_Dehalogenase"/>
    <property type="match status" value="1"/>
</dbReference>
<dbReference type="Pfam" id="PF08030">
    <property type="entry name" value="NAD_binding_6"/>
    <property type="match status" value="1"/>
</dbReference>
<comment type="subcellular location">
    <subcellularLocation>
        <location evidence="1">Cell membrane</location>
        <topology evidence="1">Multi-pass membrane protein</topology>
    </subcellularLocation>
</comment>
<accession>A0A8H6SQV6</accession>
<dbReference type="Proteomes" id="UP000636479">
    <property type="component" value="Unassembled WGS sequence"/>
</dbReference>
<comment type="caution">
    <text evidence="16">The sequence shown here is derived from an EMBL/GenBank/DDBJ whole genome shotgun (WGS) entry which is preliminary data.</text>
</comment>
<dbReference type="SFLD" id="SFLDS00052">
    <property type="entry name" value="Ferric_Reductase_Domain"/>
    <property type="match status" value="1"/>
</dbReference>
<dbReference type="Pfam" id="PF01794">
    <property type="entry name" value="Ferric_reduct"/>
    <property type="match status" value="1"/>
</dbReference>
<dbReference type="InterPro" id="IPR017927">
    <property type="entry name" value="FAD-bd_FR_type"/>
</dbReference>
<reference evidence="16" key="1">
    <citation type="submission" date="2020-05" db="EMBL/GenBank/DDBJ databases">
        <title>Mycena genomes resolve the evolution of fungal bioluminescence.</title>
        <authorList>
            <person name="Tsai I.J."/>
        </authorList>
    </citation>
    <scope>NUCLEOTIDE SEQUENCE</scope>
    <source>
        <strain evidence="16">171206Taipei</strain>
    </source>
</reference>
<evidence type="ECO:0000256" key="1">
    <source>
        <dbReference type="ARBA" id="ARBA00004651"/>
    </source>
</evidence>
<keyword evidence="10" id="KW-0406">Ion transport</keyword>
<keyword evidence="5" id="KW-1003">Cell membrane</keyword>
<evidence type="ECO:0000256" key="9">
    <source>
        <dbReference type="ARBA" id="ARBA00023002"/>
    </source>
</evidence>
<evidence type="ECO:0000313" key="16">
    <source>
        <dbReference type="EMBL" id="KAF7303754.1"/>
    </source>
</evidence>
<keyword evidence="12" id="KW-0325">Glycoprotein</keyword>
<keyword evidence="9" id="KW-0560">Oxidoreductase</keyword>
<dbReference type="Pfam" id="PF08022">
    <property type="entry name" value="FAD_binding_8"/>
    <property type="match status" value="1"/>
</dbReference>
<evidence type="ECO:0000256" key="13">
    <source>
        <dbReference type="ARBA" id="ARBA00048483"/>
    </source>
</evidence>
<feature type="domain" description="FAD-binding FR-type" evidence="15">
    <location>
        <begin position="617"/>
        <end position="738"/>
    </location>
</feature>
<dbReference type="SFLD" id="SFLDG01129">
    <property type="entry name" value="C1.5:_HAD__Beta-PGM__Phosphata"/>
    <property type="match status" value="1"/>
</dbReference>
<gene>
    <name evidence="16" type="ORF">MIND_00605000</name>
</gene>
<dbReference type="GO" id="GO:0006879">
    <property type="term" value="P:intracellular iron ion homeostasis"/>
    <property type="evidence" value="ECO:0007669"/>
    <property type="project" value="TreeGrafter"/>
</dbReference>
<comment type="similarity">
    <text evidence="2">Belongs to the ferric reductase (FRE) family.</text>
</comment>
<dbReference type="InterPro" id="IPR036412">
    <property type="entry name" value="HAD-like_sf"/>
</dbReference>
<dbReference type="InterPro" id="IPR013112">
    <property type="entry name" value="FAD-bd_8"/>
</dbReference>
<dbReference type="InterPro" id="IPR013130">
    <property type="entry name" value="Fe3_Rdtase_TM_dom"/>
</dbReference>
<feature type="transmembrane region" description="Helical" evidence="14">
    <location>
        <begin position="551"/>
        <end position="570"/>
    </location>
</feature>
<evidence type="ECO:0000256" key="8">
    <source>
        <dbReference type="ARBA" id="ARBA00022989"/>
    </source>
</evidence>
<dbReference type="Gene3D" id="3.40.50.80">
    <property type="entry name" value="Nucleotide-binding domain of ferredoxin-NADP reductase (FNR) module"/>
    <property type="match status" value="1"/>
</dbReference>
<dbReference type="EC" id="1.16.1.9" evidence="3"/>
<dbReference type="InterPro" id="IPR051410">
    <property type="entry name" value="Ferric/Cupric_Reductase"/>
</dbReference>
<dbReference type="GO" id="GO:0005886">
    <property type="term" value="C:plasma membrane"/>
    <property type="evidence" value="ECO:0007669"/>
    <property type="project" value="UniProtKB-SubCell"/>
</dbReference>
<dbReference type="SFLD" id="SFLDG01168">
    <property type="entry name" value="Ferric_reductase_subgroup_(FRE"/>
    <property type="match status" value="1"/>
</dbReference>
<dbReference type="GO" id="GO:0015677">
    <property type="term" value="P:copper ion import"/>
    <property type="evidence" value="ECO:0007669"/>
    <property type="project" value="TreeGrafter"/>
</dbReference>
<dbReference type="InterPro" id="IPR013121">
    <property type="entry name" value="Fe_red_NAD-bd_6"/>
</dbReference>
<evidence type="ECO:0000256" key="11">
    <source>
        <dbReference type="ARBA" id="ARBA00023136"/>
    </source>
</evidence>
<evidence type="ECO:0000256" key="14">
    <source>
        <dbReference type="SAM" id="Phobius"/>
    </source>
</evidence>
<dbReference type="PANTHER" id="PTHR32361:SF9">
    <property type="entry name" value="FERRIC REDUCTASE TRANSMEMBRANE COMPONENT 3-RELATED"/>
    <property type="match status" value="1"/>
</dbReference>
<dbReference type="GeneID" id="59345321"/>
<feature type="transmembrane region" description="Helical" evidence="14">
    <location>
        <begin position="487"/>
        <end position="507"/>
    </location>
</feature>
<evidence type="ECO:0000256" key="7">
    <source>
        <dbReference type="ARBA" id="ARBA00022982"/>
    </source>
</evidence>
<organism evidence="16 17">
    <name type="scientific">Mycena indigotica</name>
    <dbReference type="NCBI Taxonomy" id="2126181"/>
    <lineage>
        <taxon>Eukaryota</taxon>
        <taxon>Fungi</taxon>
        <taxon>Dikarya</taxon>
        <taxon>Basidiomycota</taxon>
        <taxon>Agaricomycotina</taxon>
        <taxon>Agaricomycetes</taxon>
        <taxon>Agaricomycetidae</taxon>
        <taxon>Agaricales</taxon>
        <taxon>Marasmiineae</taxon>
        <taxon>Mycenaceae</taxon>
        <taxon>Mycena</taxon>
    </lineage>
</organism>
<protein>
    <recommendedName>
        <fullName evidence="3">ferric-chelate reductase (NADPH)</fullName>
        <ecNumber evidence="3">1.16.1.9</ecNumber>
    </recommendedName>
</protein>
<dbReference type="Pfam" id="PF00702">
    <property type="entry name" value="Hydrolase"/>
    <property type="match status" value="1"/>
</dbReference>
<evidence type="ECO:0000256" key="3">
    <source>
        <dbReference type="ARBA" id="ARBA00012668"/>
    </source>
</evidence>
<evidence type="ECO:0000256" key="6">
    <source>
        <dbReference type="ARBA" id="ARBA00022692"/>
    </source>
</evidence>
<proteinExistence type="inferred from homology"/>
<dbReference type="PANTHER" id="PTHR32361">
    <property type="entry name" value="FERRIC/CUPRIC REDUCTASE TRANSMEMBRANE COMPONENT"/>
    <property type="match status" value="1"/>
</dbReference>
<keyword evidence="6 14" id="KW-0812">Transmembrane</keyword>
<keyword evidence="8 14" id="KW-1133">Transmembrane helix</keyword>
<name>A0A8H6SQV6_9AGAR</name>
<dbReference type="RefSeq" id="XP_037220726.1">
    <property type="nucleotide sequence ID" value="XM_037362805.1"/>
</dbReference>
<dbReference type="SUPFAM" id="SSF56784">
    <property type="entry name" value="HAD-like"/>
    <property type="match status" value="1"/>
</dbReference>
<dbReference type="GO" id="GO:0052851">
    <property type="term" value="F:ferric-chelate reductase (NADPH) activity"/>
    <property type="evidence" value="ECO:0007669"/>
    <property type="project" value="UniProtKB-EC"/>
</dbReference>
<evidence type="ECO:0000313" key="17">
    <source>
        <dbReference type="Proteomes" id="UP000636479"/>
    </source>
</evidence>
<keyword evidence="11 14" id="KW-0472">Membrane</keyword>